<gene>
    <name evidence="6" type="ORF">BJ986_001396</name>
</gene>
<dbReference type="InterPro" id="IPR020575">
    <property type="entry name" value="Hsp90_N"/>
</dbReference>
<evidence type="ECO:0000313" key="7">
    <source>
        <dbReference type="Proteomes" id="UP000573599"/>
    </source>
</evidence>
<evidence type="ECO:0000259" key="5">
    <source>
        <dbReference type="Pfam" id="PF24391"/>
    </source>
</evidence>
<dbReference type="Pfam" id="PF24391">
    <property type="entry name" value="HD-CE"/>
    <property type="match status" value="1"/>
</dbReference>
<comment type="caution">
    <text evidence="6">The sequence shown here is derived from an EMBL/GenBank/DDBJ whole genome shotgun (WGS) entry which is preliminary data.</text>
</comment>
<proteinExistence type="inferred from homology"/>
<dbReference type="Gene3D" id="3.30.565.10">
    <property type="entry name" value="Histidine kinase-like ATPase, C-terminal domain"/>
    <property type="match status" value="1"/>
</dbReference>
<dbReference type="InterPro" id="IPR036890">
    <property type="entry name" value="HATPase_C_sf"/>
</dbReference>
<reference evidence="6 7" key="1">
    <citation type="submission" date="2020-07" db="EMBL/GenBank/DDBJ databases">
        <title>Sequencing the genomes of 1000 actinobacteria strains.</title>
        <authorList>
            <person name="Klenk H.-P."/>
        </authorList>
    </citation>
    <scope>NUCLEOTIDE SEQUENCE [LARGE SCALE GENOMIC DNA]</scope>
    <source>
        <strain evidence="6 7">DSM 23987</strain>
    </source>
</reference>
<protein>
    <recommendedName>
        <fullName evidence="5">HD-CE domain-containing protein</fullName>
    </recommendedName>
</protein>
<dbReference type="EMBL" id="JACCAB010000001">
    <property type="protein sequence ID" value="NYG06909.1"/>
    <property type="molecule type" value="Genomic_DNA"/>
</dbReference>
<keyword evidence="2" id="KW-0547">Nucleotide-binding</keyword>
<dbReference type="Pfam" id="PF13589">
    <property type="entry name" value="HATPase_c_3"/>
    <property type="match status" value="1"/>
</dbReference>
<dbReference type="GO" id="GO:0051082">
    <property type="term" value="F:unfolded protein binding"/>
    <property type="evidence" value="ECO:0007669"/>
    <property type="project" value="InterPro"/>
</dbReference>
<keyword evidence="7" id="KW-1185">Reference proteome</keyword>
<evidence type="ECO:0000256" key="1">
    <source>
        <dbReference type="ARBA" id="ARBA00008239"/>
    </source>
</evidence>
<evidence type="ECO:0000313" key="6">
    <source>
        <dbReference type="EMBL" id="NYG06909.1"/>
    </source>
</evidence>
<dbReference type="InterPro" id="IPR001404">
    <property type="entry name" value="Hsp90_fam"/>
</dbReference>
<dbReference type="RefSeq" id="WP_179421324.1">
    <property type="nucleotide sequence ID" value="NZ_JACCAB010000001.1"/>
</dbReference>
<sequence>MEPLASEIASSVPGYTDHSILHCDSLWDITDVVVGLDLPLNPAEAFVLGGAFLVHDLGMGLAAHNVGLRGILEREDWLDLLAGMYPDDFRELQRVALSDSESNPNWDGLTNQRVKTALTVFLREHHAEQAEKILTQQWKLTNNDNFYLLEDSELRHWYGDLIGRIGRSHWQSVEELASLFPQALGALPRMPPAWTVEPLKLACILRCADAAQIDARRADPLHTPFRNPQGESRDHWVFQERLLHPQIAEGRLVYTSSVDFTVEQASAWWLAFDTVRMVDSELGKVDALFADLNRPRFLARGVAGATSSKRFANYVGAEGWDPIDARPVISDTRSVIKSLGGRALYGGRDEVVLRELVANAVDATRLLEAAYPSARTRPVRVSVNRMEDADILTIQDFGIGMSAQEVVSYLCDFGRSGWVSHATRGHYPGALASGFRSTGQFGIGFYSSFMVADDVTVVTREMTGGPGDTVILHFADGLDSRPILREAARSEWLLEPGTRVTLRLRERMEGRHGVFAGTAPERTQEVLVERVQKLARLSDQPIEVTVNDAEPRACELIGSRWLDMPAVEFCALLLGLGPDSRSAPGLDELLSELARRMSPIHDKGGVVVGRLALTIGLEEAMPRSRERGATIYCGGFESGQLSGALGILTGKPETAARESSTLELSRDEVWRWFRDQVSLIAEENLTDSDRFTLQREALSMGERMDDWPIGWTSAGPITADQLVAWAKARSEVTILDELSSVFDLAEGTFGFLDIEAQGYVEIPDDAVGIPWGFDFFLAHEIDGRQQDELDGLEAINRDVEPGISLASWWVLANDEPVGEILRLLSKTWDRDLVSLMQDIEFRQNYSEKGPILLQAHNSRTGRFNGLIVRRRPHGEGGSD</sequence>
<dbReference type="GO" id="GO:0140662">
    <property type="term" value="F:ATP-dependent protein folding chaperone"/>
    <property type="evidence" value="ECO:0007669"/>
    <property type="project" value="InterPro"/>
</dbReference>
<dbReference type="PRINTS" id="PR00775">
    <property type="entry name" value="HEATSHOCK90"/>
</dbReference>
<dbReference type="AlphaFoldDB" id="A0A852WDP9"/>
<dbReference type="Proteomes" id="UP000573599">
    <property type="component" value="Unassembled WGS sequence"/>
</dbReference>
<name>A0A852WDP9_9MICO</name>
<dbReference type="SUPFAM" id="SSF55874">
    <property type="entry name" value="ATPase domain of HSP90 chaperone/DNA topoisomerase II/histidine kinase"/>
    <property type="match status" value="1"/>
</dbReference>
<evidence type="ECO:0000256" key="2">
    <source>
        <dbReference type="ARBA" id="ARBA00022741"/>
    </source>
</evidence>
<dbReference type="PANTHER" id="PTHR11528">
    <property type="entry name" value="HEAT SHOCK PROTEIN 90 FAMILY MEMBER"/>
    <property type="match status" value="1"/>
</dbReference>
<dbReference type="GO" id="GO:0005524">
    <property type="term" value="F:ATP binding"/>
    <property type="evidence" value="ECO:0007669"/>
    <property type="project" value="UniProtKB-KW"/>
</dbReference>
<evidence type="ECO:0000256" key="4">
    <source>
        <dbReference type="ARBA" id="ARBA00023186"/>
    </source>
</evidence>
<accession>A0A852WDP9</accession>
<keyword evidence="3" id="KW-0067">ATP-binding</keyword>
<feature type="domain" description="HD-CE" evidence="5">
    <location>
        <begin position="12"/>
        <end position="282"/>
    </location>
</feature>
<organism evidence="6 7">
    <name type="scientific">Pedococcus badiiscoriae</name>
    <dbReference type="NCBI Taxonomy" id="642776"/>
    <lineage>
        <taxon>Bacteria</taxon>
        <taxon>Bacillati</taxon>
        <taxon>Actinomycetota</taxon>
        <taxon>Actinomycetes</taxon>
        <taxon>Micrococcales</taxon>
        <taxon>Intrasporangiaceae</taxon>
        <taxon>Pedococcus</taxon>
    </lineage>
</organism>
<comment type="similarity">
    <text evidence="1">Belongs to the heat shock protein 90 family.</text>
</comment>
<dbReference type="InterPro" id="IPR056471">
    <property type="entry name" value="HD-CE"/>
</dbReference>
<dbReference type="GO" id="GO:0016887">
    <property type="term" value="F:ATP hydrolysis activity"/>
    <property type="evidence" value="ECO:0007669"/>
    <property type="project" value="InterPro"/>
</dbReference>
<keyword evidence="4" id="KW-0143">Chaperone</keyword>
<evidence type="ECO:0000256" key="3">
    <source>
        <dbReference type="ARBA" id="ARBA00022840"/>
    </source>
</evidence>